<name>A0ABT9I2U7_9GAMM</name>
<gene>
    <name evidence="2" type="ORF">ORJ04_16170</name>
</gene>
<accession>A0ABT9I2U7</accession>
<evidence type="ECO:0000313" key="2">
    <source>
        <dbReference type="EMBL" id="MDP5137493.1"/>
    </source>
</evidence>
<dbReference type="EMBL" id="JAPJDZ010000051">
    <property type="protein sequence ID" value="MDP5137493.1"/>
    <property type="molecule type" value="Genomic_DNA"/>
</dbReference>
<keyword evidence="1" id="KW-0812">Transmembrane</keyword>
<comment type="caution">
    <text evidence="2">The sequence shown here is derived from an EMBL/GenBank/DDBJ whole genome shotgun (WGS) entry which is preliminary data.</text>
</comment>
<keyword evidence="1" id="KW-1133">Transmembrane helix</keyword>
<evidence type="ECO:0000313" key="3">
    <source>
        <dbReference type="Proteomes" id="UP001231109"/>
    </source>
</evidence>
<feature type="transmembrane region" description="Helical" evidence="1">
    <location>
        <begin position="12"/>
        <end position="33"/>
    </location>
</feature>
<keyword evidence="1" id="KW-0472">Membrane</keyword>
<organism evidence="2 3">
    <name type="scientific">Rheinheimera baltica</name>
    <dbReference type="NCBI Taxonomy" id="67576"/>
    <lineage>
        <taxon>Bacteria</taxon>
        <taxon>Pseudomonadati</taxon>
        <taxon>Pseudomonadota</taxon>
        <taxon>Gammaproteobacteria</taxon>
        <taxon>Chromatiales</taxon>
        <taxon>Chromatiaceae</taxon>
        <taxon>Rheinheimera</taxon>
    </lineage>
</organism>
<reference evidence="2 3" key="1">
    <citation type="submission" date="2022-11" db="EMBL/GenBank/DDBJ databases">
        <title>Viruses from the air-sea interface of a natural surface slick.</title>
        <authorList>
            <person name="Rahlff J."/>
            <person name="Holmfeldt K."/>
        </authorList>
    </citation>
    <scope>NUCLEOTIDE SEQUENCE [LARGE SCALE GENOMIC DNA]</scope>
    <source>
        <strain evidence="2 3">SMS4</strain>
    </source>
</reference>
<protein>
    <recommendedName>
        <fullName evidence="4">DUF1240 domain-containing protein</fullName>
    </recommendedName>
</protein>
<sequence length="189" mass="21667">MQQGEHFERKKATAVFLSLIMLGAIAVAVFKSVELLSLLVDFDSQPFYFRLPLVALPLLITSPMLLMLIYIMLRRNFGHLPEQHFALWVKISLVLLAVAFAVRIALGIWLPGYVAAHGFTHCSKLENPSPFASQVWVRQPEYCHELSYLVNVEVLEWFDEQAVADKRPSVEDVTAQIELFIAEYKQRYQ</sequence>
<feature type="transmembrane region" description="Helical" evidence="1">
    <location>
        <begin position="85"/>
        <end position="110"/>
    </location>
</feature>
<evidence type="ECO:0008006" key="4">
    <source>
        <dbReference type="Google" id="ProtNLM"/>
    </source>
</evidence>
<keyword evidence="3" id="KW-1185">Reference proteome</keyword>
<dbReference type="RefSeq" id="WP_305976825.1">
    <property type="nucleotide sequence ID" value="NZ_JAPJDZ010000051.1"/>
</dbReference>
<evidence type="ECO:0000256" key="1">
    <source>
        <dbReference type="SAM" id="Phobius"/>
    </source>
</evidence>
<proteinExistence type="predicted"/>
<dbReference type="Proteomes" id="UP001231109">
    <property type="component" value="Unassembled WGS sequence"/>
</dbReference>
<feature type="transmembrane region" description="Helical" evidence="1">
    <location>
        <begin position="53"/>
        <end position="73"/>
    </location>
</feature>